<feature type="region of interest" description="Disordered" evidence="1">
    <location>
        <begin position="597"/>
        <end position="672"/>
    </location>
</feature>
<feature type="region of interest" description="Disordered" evidence="1">
    <location>
        <begin position="501"/>
        <end position="532"/>
    </location>
</feature>
<sequence>MSSSILPQVWQPPPSRSGFRYASPAPSSSEPPPIPEKNEVEMTREMLVSVLTYFSTLIPHYFSGRPVRLVVHGGACMLLHPKLNALSHIPSMAHSLFVDEHGKPVPVPAKRSATRDVDIISRSFVVEWKKAGVPDALDRLKGCIRATARRFGLGADWMNSDADIALPMANDTRNNSVYDPVYTDSLRPNNVHLHTVFTSPNQMLTLISVTPFWAVALKLVRYVKWDPGDICALLRNGTIESKVTWTAEVLEAWLHKQCWSMGYATYDTAKVLEMRRRIQHAVMMVNAWNQVDPIATQPSKASLIPGSTPNLSSSTHSSNGIPSSSAPEGKSMGGWGSSPANQSPGGAWNSPYTTSAIPPPPVVSPPAPWSAQSPPQTRGWHPSQVPAGHQRDESRDSFVGGFAILQPPNGQNAPEVVLPPAQYLDAPQEPRDVIHPLDLSRQFSPSHSHRKTSRLRRQASAALLSAPSWHEEAKTHSADDLLLHAPHNDPPVIPGFERLSVSETRHSRKKSKSLPVPKSRESTRYIPPGFVATGGEVQTTQWEWHGLSDAERQHVQLERGVWHTESLGRDVVSDQAIPLPVQDSTQPLQRPLRYQTDYQRSQTDSPLRHLDHERAESSSWHNGGGELTRTPPPLTPEDEERLWQPYHQRHHQDHGRGGQGTSLRQTQSLSVW</sequence>
<evidence type="ECO:0000313" key="2">
    <source>
        <dbReference type="EMBL" id="KAL0948434.1"/>
    </source>
</evidence>
<comment type="caution">
    <text evidence="2">The sequence shown here is derived from an EMBL/GenBank/DDBJ whole genome shotgun (WGS) entry which is preliminary data.</text>
</comment>
<feature type="compositionally biased region" description="Pro residues" evidence="1">
    <location>
        <begin position="357"/>
        <end position="368"/>
    </location>
</feature>
<feature type="compositionally biased region" description="Low complexity" evidence="1">
    <location>
        <begin position="307"/>
        <end position="319"/>
    </location>
</feature>
<protein>
    <submittedName>
        <fullName evidence="2">Uncharacterized protein</fullName>
    </submittedName>
</protein>
<feature type="compositionally biased region" description="Basic and acidic residues" evidence="1">
    <location>
        <begin position="606"/>
        <end position="616"/>
    </location>
</feature>
<evidence type="ECO:0000256" key="1">
    <source>
        <dbReference type="SAM" id="MobiDB-lite"/>
    </source>
</evidence>
<reference evidence="3" key="1">
    <citation type="submission" date="2024-06" db="EMBL/GenBank/DDBJ databases">
        <title>Multi-omics analyses provide insights into the biosynthesis of the anticancer antibiotic pleurotin in Hohenbuehelia grisea.</title>
        <authorList>
            <person name="Weaver J.A."/>
            <person name="Alberti F."/>
        </authorList>
    </citation>
    <scope>NUCLEOTIDE SEQUENCE [LARGE SCALE GENOMIC DNA]</scope>
    <source>
        <strain evidence="3">T-177</strain>
    </source>
</reference>
<evidence type="ECO:0000313" key="3">
    <source>
        <dbReference type="Proteomes" id="UP001556367"/>
    </source>
</evidence>
<dbReference type="EMBL" id="JASNQZ010000014">
    <property type="protein sequence ID" value="KAL0948434.1"/>
    <property type="molecule type" value="Genomic_DNA"/>
</dbReference>
<feature type="compositionally biased region" description="Polar residues" evidence="1">
    <location>
        <begin position="661"/>
        <end position="672"/>
    </location>
</feature>
<name>A0ABR3IYN9_9AGAR</name>
<feature type="region of interest" description="Disordered" evidence="1">
    <location>
        <begin position="1"/>
        <end position="36"/>
    </location>
</feature>
<feature type="region of interest" description="Disordered" evidence="1">
    <location>
        <begin position="299"/>
        <end position="394"/>
    </location>
</feature>
<gene>
    <name evidence="2" type="ORF">HGRIS_011012</name>
</gene>
<proteinExistence type="predicted"/>
<dbReference type="Proteomes" id="UP001556367">
    <property type="component" value="Unassembled WGS sequence"/>
</dbReference>
<organism evidence="2 3">
    <name type="scientific">Hohenbuehelia grisea</name>
    <dbReference type="NCBI Taxonomy" id="104357"/>
    <lineage>
        <taxon>Eukaryota</taxon>
        <taxon>Fungi</taxon>
        <taxon>Dikarya</taxon>
        <taxon>Basidiomycota</taxon>
        <taxon>Agaricomycotina</taxon>
        <taxon>Agaricomycetes</taxon>
        <taxon>Agaricomycetidae</taxon>
        <taxon>Agaricales</taxon>
        <taxon>Pleurotineae</taxon>
        <taxon>Pleurotaceae</taxon>
        <taxon>Hohenbuehelia</taxon>
    </lineage>
</organism>
<keyword evidence="3" id="KW-1185">Reference proteome</keyword>
<accession>A0ABR3IYN9</accession>
<feature type="compositionally biased region" description="Polar residues" evidence="1">
    <location>
        <begin position="338"/>
        <end position="356"/>
    </location>
</feature>